<feature type="region of interest" description="Disordered" evidence="1">
    <location>
        <begin position="290"/>
        <end position="339"/>
    </location>
</feature>
<name>A0A7J6LQK3_PEROL</name>
<evidence type="ECO:0000313" key="2">
    <source>
        <dbReference type="EMBL" id="KAF4661592.1"/>
    </source>
</evidence>
<sequence>MAISYTQQRTNVPAPVAQLPSLLGRGDQQSSTAAMMMPPPSDLLLRLWSVIQRLEDEVNVERERNNVLTTQVDNLADRLAASNTLLATLSGIPPPPPTADAPVTAFPSTSFGADSHVPVVAAAHEESSRPSYRSVVTGSGPHLQHLAARGVSSPSSSDVSPDHHHEAPLVDTNFPDHGVPLWHVLRSLSNVDEKRVFTVRKIQKLGFESPPKLREYFSMWGKVTNILVLHRQARTASTSGGDSNNDKNVRVRPPSVGFVVMEDPDVVSRILSTPKHTICGHSCEVQVFERKHRHSTGSSSSNGGGESFSTLETSTITSPTSPGSSPASGMSNKSDKDDELPSFMRELRSGSMAMGNLFAASEKKTEEERSSPARAYSTTVFDDANRLVSASAFSASASGPFGSDDGGGNNTVV</sequence>
<dbReference type="InterPro" id="IPR012677">
    <property type="entry name" value="Nucleotide-bd_a/b_plait_sf"/>
</dbReference>
<feature type="compositionally biased region" description="Basic and acidic residues" evidence="1">
    <location>
        <begin position="361"/>
        <end position="371"/>
    </location>
</feature>
<gene>
    <name evidence="2" type="primary">LYPLA1_1</name>
    <name evidence="2" type="ORF">FOZ61_003094</name>
</gene>
<evidence type="ECO:0000256" key="1">
    <source>
        <dbReference type="SAM" id="MobiDB-lite"/>
    </source>
</evidence>
<dbReference type="AlphaFoldDB" id="A0A7J6LQK3"/>
<reference evidence="2 3" key="1">
    <citation type="submission" date="2020-04" db="EMBL/GenBank/DDBJ databases">
        <title>Perkinsus olseni comparative genomics.</title>
        <authorList>
            <person name="Bogema D.R."/>
        </authorList>
    </citation>
    <scope>NUCLEOTIDE SEQUENCE [LARGE SCALE GENOMIC DNA]</scope>
    <source>
        <strain evidence="2">ATCC PRA-179</strain>
    </source>
</reference>
<dbReference type="Proteomes" id="UP000570595">
    <property type="component" value="Unassembled WGS sequence"/>
</dbReference>
<organism evidence="2 3">
    <name type="scientific">Perkinsus olseni</name>
    <name type="common">Perkinsus atlanticus</name>
    <dbReference type="NCBI Taxonomy" id="32597"/>
    <lineage>
        <taxon>Eukaryota</taxon>
        <taxon>Sar</taxon>
        <taxon>Alveolata</taxon>
        <taxon>Perkinsozoa</taxon>
        <taxon>Perkinsea</taxon>
        <taxon>Perkinsida</taxon>
        <taxon>Perkinsidae</taxon>
        <taxon>Perkinsus</taxon>
    </lineage>
</organism>
<dbReference type="GO" id="GO:0003676">
    <property type="term" value="F:nucleic acid binding"/>
    <property type="evidence" value="ECO:0007669"/>
    <property type="project" value="InterPro"/>
</dbReference>
<protein>
    <submittedName>
        <fullName evidence="2">Acyl-protein thioesterase</fullName>
    </submittedName>
</protein>
<accession>A0A7J6LQK3</accession>
<evidence type="ECO:0000313" key="3">
    <source>
        <dbReference type="Proteomes" id="UP000570595"/>
    </source>
</evidence>
<dbReference type="SUPFAM" id="SSF54928">
    <property type="entry name" value="RNA-binding domain, RBD"/>
    <property type="match status" value="1"/>
</dbReference>
<feature type="region of interest" description="Disordered" evidence="1">
    <location>
        <begin position="393"/>
        <end position="413"/>
    </location>
</feature>
<proteinExistence type="predicted"/>
<dbReference type="InterPro" id="IPR035979">
    <property type="entry name" value="RBD_domain_sf"/>
</dbReference>
<dbReference type="Gene3D" id="3.30.70.330">
    <property type="match status" value="1"/>
</dbReference>
<feature type="region of interest" description="Disordered" evidence="1">
    <location>
        <begin position="360"/>
        <end position="381"/>
    </location>
</feature>
<feature type="compositionally biased region" description="Low complexity" evidence="1">
    <location>
        <begin position="393"/>
        <end position="403"/>
    </location>
</feature>
<dbReference type="OrthoDB" id="1875751at2759"/>
<dbReference type="EMBL" id="JABAHT010000193">
    <property type="protein sequence ID" value="KAF4661592.1"/>
    <property type="molecule type" value="Genomic_DNA"/>
</dbReference>
<comment type="caution">
    <text evidence="2">The sequence shown here is derived from an EMBL/GenBank/DDBJ whole genome shotgun (WGS) entry which is preliminary data.</text>
</comment>
<feature type="compositionally biased region" description="Low complexity" evidence="1">
    <location>
        <begin position="296"/>
        <end position="331"/>
    </location>
</feature>
<feature type="compositionally biased region" description="Gly residues" evidence="1">
    <location>
        <begin position="404"/>
        <end position="413"/>
    </location>
</feature>